<dbReference type="EMBL" id="JAXCLA010000011">
    <property type="protein sequence ID" value="MDY0748723.1"/>
    <property type="molecule type" value="Genomic_DNA"/>
</dbReference>
<proteinExistence type="predicted"/>
<evidence type="ECO:0000313" key="3">
    <source>
        <dbReference type="Proteomes" id="UP001285263"/>
    </source>
</evidence>
<gene>
    <name evidence="2" type="ORF">SNE35_29765</name>
</gene>
<feature type="compositionally biased region" description="Basic and acidic residues" evidence="1">
    <location>
        <begin position="612"/>
        <end position="640"/>
    </location>
</feature>
<comment type="caution">
    <text evidence="2">The sequence shown here is derived from an EMBL/GenBank/DDBJ whole genome shotgun (WGS) entry which is preliminary data.</text>
</comment>
<keyword evidence="3" id="KW-1185">Reference proteome</keyword>
<organism evidence="2 3">
    <name type="scientific">Roseateles agri</name>
    <dbReference type="NCBI Taxonomy" id="3098619"/>
    <lineage>
        <taxon>Bacteria</taxon>
        <taxon>Pseudomonadati</taxon>
        <taxon>Pseudomonadota</taxon>
        <taxon>Betaproteobacteria</taxon>
        <taxon>Burkholderiales</taxon>
        <taxon>Sphaerotilaceae</taxon>
        <taxon>Roseateles</taxon>
    </lineage>
</organism>
<dbReference type="Proteomes" id="UP001285263">
    <property type="component" value="Unassembled WGS sequence"/>
</dbReference>
<evidence type="ECO:0000256" key="1">
    <source>
        <dbReference type="SAM" id="MobiDB-lite"/>
    </source>
</evidence>
<accession>A0ABU5DQY4</accession>
<sequence>MTATSQFFAPDGLGELKRGVRYHRIHVSLKSGRVFLASFLPSQSAALHAMQVEDFETALLSDRLVRCEDTLNLPPWLIDLGGEDFASFDQARPKGKQSLRDMVELRLFHLQPLVERLDEVFASDDVRREINRCARVSIPRQNETRFTRWLLVYLAFGRNVWALLPAFHRIGHSDRDNCPAAKLGRLSIDGGLHGFRVDASMREKIEFAVDKFAVVGRPMIDVYRLAVTKVFGCRTAQGDDGSTSFVHPEGAPFPSQNQFRYWAEKLFGKNDLNRRVYGDHRNRHEILAPQGSYIAAVANLMEKAEGDAYSTREHPTGFTANHASPKVYVVRLQCVTSGVGFGIGFSHGSETSEAYRCALFCAAIPKKKFCELFGIEIDGPDWPCIGLMAMFTPDRGSGSAADVVEQLKKVVAIVELPPSYEPQSHGVVESGHPRDMHVAGAPTHEISRLNAVGLARREIRQMIARNKSASAQSRMTPEMRKAGVLPTPLGVWNYLDARGRNDAQAISFDDAVRMFLTPVKFKLEDGKFYLGKMPYGSMAATTALTSANYSKRWHVVEVDGFALNMCVRHAWVTIENRIVEVDALLKIRDDGEQLYMSLNELAAHGLAERRDRRRLDKNRPAARAAEMEAAERDSGIEPHAARRVRGQAKAKSGVAKREIQHLKHSSQPKR</sequence>
<protein>
    <recommendedName>
        <fullName evidence="4">Transposase</fullName>
    </recommendedName>
</protein>
<name>A0ABU5DQY4_9BURK</name>
<feature type="region of interest" description="Disordered" evidence="1">
    <location>
        <begin position="612"/>
        <end position="670"/>
    </location>
</feature>
<reference evidence="2 3" key="1">
    <citation type="submission" date="2023-11" db="EMBL/GenBank/DDBJ databases">
        <title>Paucibacter sp. nov., isolated from fresh soil in Korea.</title>
        <authorList>
            <person name="Le N.T.T."/>
        </authorList>
    </citation>
    <scope>NUCLEOTIDE SEQUENCE [LARGE SCALE GENOMIC DNA]</scope>
    <source>
        <strain evidence="2 3">R3-3</strain>
    </source>
</reference>
<dbReference type="RefSeq" id="WP_320426688.1">
    <property type="nucleotide sequence ID" value="NZ_JAXCLA010000011.1"/>
</dbReference>
<evidence type="ECO:0000313" key="2">
    <source>
        <dbReference type="EMBL" id="MDY0748723.1"/>
    </source>
</evidence>
<evidence type="ECO:0008006" key="4">
    <source>
        <dbReference type="Google" id="ProtNLM"/>
    </source>
</evidence>